<dbReference type="OrthoDB" id="1938156at2759"/>
<dbReference type="GO" id="GO:0006457">
    <property type="term" value="P:protein folding"/>
    <property type="evidence" value="ECO:0007669"/>
    <property type="project" value="InterPro"/>
</dbReference>
<dbReference type="SUPFAM" id="SSF49899">
    <property type="entry name" value="Concanavalin A-like lectins/glucanases"/>
    <property type="match status" value="1"/>
</dbReference>
<dbReference type="Proteomes" id="UP000631114">
    <property type="component" value="Unassembled WGS sequence"/>
</dbReference>
<dbReference type="Gene3D" id="2.60.120.200">
    <property type="match status" value="1"/>
</dbReference>
<comment type="similarity">
    <text evidence="2 5">Belongs to the calreticulin family.</text>
</comment>
<comment type="caution">
    <text evidence="7">The sequence shown here is derived from an EMBL/GenBank/DDBJ whole genome shotgun (WGS) entry which is preliminary data.</text>
</comment>
<dbReference type="InterPro" id="IPR009033">
    <property type="entry name" value="Calreticulin/calnexin_P_dom_sf"/>
</dbReference>
<dbReference type="InterPro" id="IPR029064">
    <property type="entry name" value="Ribosomal_eL30-like_sf"/>
</dbReference>
<dbReference type="EMBL" id="JADFTS010000003">
    <property type="protein sequence ID" value="KAF9612882.1"/>
    <property type="molecule type" value="Genomic_DNA"/>
</dbReference>
<dbReference type="AlphaFoldDB" id="A0A835IAQ8"/>
<dbReference type="SUPFAM" id="SSF55315">
    <property type="entry name" value="L30e-like"/>
    <property type="match status" value="1"/>
</dbReference>
<evidence type="ECO:0000256" key="4">
    <source>
        <dbReference type="ARBA" id="ARBA00023186"/>
    </source>
</evidence>
<dbReference type="PANTHER" id="PTHR11073">
    <property type="entry name" value="CALRETICULIN AND CALNEXIN"/>
    <property type="match status" value="1"/>
</dbReference>
<evidence type="ECO:0000256" key="3">
    <source>
        <dbReference type="ARBA" id="ARBA00022824"/>
    </source>
</evidence>
<dbReference type="Gene3D" id="2.10.250.10">
    <property type="entry name" value="Calreticulin/calnexin, P domain"/>
    <property type="match status" value="1"/>
</dbReference>
<reference evidence="7 8" key="1">
    <citation type="submission" date="2020-10" db="EMBL/GenBank/DDBJ databases">
        <title>The Coptis chinensis genome and diversification of protoberbering-type alkaloids.</title>
        <authorList>
            <person name="Wang B."/>
            <person name="Shu S."/>
            <person name="Song C."/>
            <person name="Liu Y."/>
        </authorList>
    </citation>
    <scope>NUCLEOTIDE SEQUENCE [LARGE SCALE GENOMIC DNA]</scope>
    <source>
        <strain evidence="7">HL-2020</strain>
        <tissue evidence="7">Leaf</tissue>
    </source>
</reference>
<organism evidence="7 8">
    <name type="scientific">Coptis chinensis</name>
    <dbReference type="NCBI Taxonomy" id="261450"/>
    <lineage>
        <taxon>Eukaryota</taxon>
        <taxon>Viridiplantae</taxon>
        <taxon>Streptophyta</taxon>
        <taxon>Embryophyta</taxon>
        <taxon>Tracheophyta</taxon>
        <taxon>Spermatophyta</taxon>
        <taxon>Magnoliopsida</taxon>
        <taxon>Ranunculales</taxon>
        <taxon>Ranunculaceae</taxon>
        <taxon>Coptidoideae</taxon>
        <taxon>Coptis</taxon>
    </lineage>
</organism>
<keyword evidence="8" id="KW-1185">Reference proteome</keyword>
<evidence type="ECO:0000256" key="6">
    <source>
        <dbReference type="SAM" id="MobiDB-lite"/>
    </source>
</evidence>
<accession>A0A835IAQ8</accession>
<dbReference type="SUPFAM" id="SSF63887">
    <property type="entry name" value="P-domain of calnexin/calreticulin"/>
    <property type="match status" value="1"/>
</dbReference>
<proteinExistence type="inferred from homology"/>
<dbReference type="Pfam" id="PF00262">
    <property type="entry name" value="Calreticulin"/>
    <property type="match status" value="1"/>
</dbReference>
<dbReference type="InterPro" id="IPR001580">
    <property type="entry name" value="Calret/calnex"/>
</dbReference>
<dbReference type="GO" id="GO:0036503">
    <property type="term" value="P:ERAD pathway"/>
    <property type="evidence" value="ECO:0007669"/>
    <property type="project" value="TreeGrafter"/>
</dbReference>
<dbReference type="Gene3D" id="3.30.1330.30">
    <property type="match status" value="1"/>
</dbReference>
<name>A0A835IAQ8_9MAGN</name>
<sequence>MLAKVGVHHFSGNNVDLGTACGKHYRVCCLSIIDPVYFSRGFTEYVTKPLAYQPKTSSPPLTDLSISSVLMYSFLDGNIVGIQTSIDAKHSAISAKIPEFSNKDKTLVLQYSVKFEQDIECGGAYIKLHYGYANQKKFGGDTPYEPADWDDREYIGDPNDNKPQGYDSIPVEIPDPKAKEPDSWDEEDDGIWKAPKVPNPTYKGPWKHKHCSVFALTSRYVFSISSSHPFRRYTIADIARYRPWLAGTIVVRCLCVLFLPLKVLPRSPKLELCDWMNGDPSCSAVESLFEPENQKTVWVWLPLNPHTACT</sequence>
<evidence type="ECO:0000256" key="1">
    <source>
        <dbReference type="ARBA" id="ARBA00004240"/>
    </source>
</evidence>
<dbReference type="GO" id="GO:0005509">
    <property type="term" value="F:calcium ion binding"/>
    <property type="evidence" value="ECO:0007669"/>
    <property type="project" value="InterPro"/>
</dbReference>
<evidence type="ECO:0008006" key="9">
    <source>
        <dbReference type="Google" id="ProtNLM"/>
    </source>
</evidence>
<evidence type="ECO:0000313" key="8">
    <source>
        <dbReference type="Proteomes" id="UP000631114"/>
    </source>
</evidence>
<dbReference type="InterPro" id="IPR013320">
    <property type="entry name" value="ConA-like_dom_sf"/>
</dbReference>
<dbReference type="GO" id="GO:0005789">
    <property type="term" value="C:endoplasmic reticulum membrane"/>
    <property type="evidence" value="ECO:0007669"/>
    <property type="project" value="TreeGrafter"/>
</dbReference>
<evidence type="ECO:0000256" key="5">
    <source>
        <dbReference type="RuleBase" id="RU362126"/>
    </source>
</evidence>
<feature type="region of interest" description="Disordered" evidence="6">
    <location>
        <begin position="152"/>
        <end position="190"/>
    </location>
</feature>
<evidence type="ECO:0000313" key="7">
    <source>
        <dbReference type="EMBL" id="KAF9612882.1"/>
    </source>
</evidence>
<evidence type="ECO:0000256" key="2">
    <source>
        <dbReference type="ARBA" id="ARBA00010983"/>
    </source>
</evidence>
<comment type="subcellular location">
    <subcellularLocation>
        <location evidence="1">Endoplasmic reticulum</location>
    </subcellularLocation>
</comment>
<dbReference type="GO" id="GO:0051082">
    <property type="term" value="F:unfolded protein binding"/>
    <property type="evidence" value="ECO:0007669"/>
    <property type="project" value="InterPro"/>
</dbReference>
<keyword evidence="4 5" id="KW-0143">Chaperone</keyword>
<keyword evidence="3 5" id="KW-0256">Endoplasmic reticulum</keyword>
<gene>
    <name evidence="7" type="ORF">IFM89_004298</name>
</gene>
<protein>
    <recommendedName>
        <fullName evidence="9">Calreticulin</fullName>
    </recommendedName>
</protein>
<dbReference type="PANTHER" id="PTHR11073:SF46">
    <property type="entry name" value="CALRETICULIN"/>
    <property type="match status" value="1"/>
</dbReference>